<name>A0AAW5N540_9BACT</name>
<evidence type="ECO:0008006" key="3">
    <source>
        <dbReference type="Google" id="ProtNLM"/>
    </source>
</evidence>
<dbReference type="Proteomes" id="UP001204579">
    <property type="component" value="Unassembled WGS sequence"/>
</dbReference>
<dbReference type="RefSeq" id="WP_258335450.1">
    <property type="nucleotide sequence ID" value="NZ_CALULB010000001.1"/>
</dbReference>
<organism evidence="1 2">
    <name type="scientific">Phocaeicola barnesiae</name>
    <dbReference type="NCBI Taxonomy" id="376804"/>
    <lineage>
        <taxon>Bacteria</taxon>
        <taxon>Pseudomonadati</taxon>
        <taxon>Bacteroidota</taxon>
        <taxon>Bacteroidia</taxon>
        <taxon>Bacteroidales</taxon>
        <taxon>Bacteroidaceae</taxon>
        <taxon>Phocaeicola</taxon>
    </lineage>
</organism>
<sequence>MKKTLILWAALACACPGIAQKKHFSYQFYGFVRGDLFYNTRANQAPVDGNFYLYPLDHDYDSRGEDINATPNGSFYTFTTRLGIDMQGPKIGKAKTSAKVEVDFGGFSASTTMLRIRQAYVALDWERTRLLIGQTWHPLFGSVVPDVLNLSTGAPFQPFNREPQIAFTWRTGRFSLTASALWQLQYMSSGPEGASENYLKNSCVPELFLGADYRQERWLAGAGVHLISLKPRTSSTVTDASGNEQRFKVNERMTTFSCEAHLQYQAPSWRFAAKTLLASCLDHTALLGGYGISRIDPVTGEQEYTPMRHSTSWVNLTVGTRWKGHLYAGYTKNLGCSKALVSDEKYGMGLDIDQLCSFNLAFSYNLPHWQIGVEYVPTTAWYGDTNPANGKIINTHSVTNHRILGLVMYYF</sequence>
<evidence type="ECO:0000313" key="1">
    <source>
        <dbReference type="EMBL" id="MCR8873172.1"/>
    </source>
</evidence>
<protein>
    <recommendedName>
        <fullName evidence="3">Outer membrane protein</fullName>
    </recommendedName>
</protein>
<dbReference type="EMBL" id="JANRHJ010000003">
    <property type="protein sequence ID" value="MCR8873172.1"/>
    <property type="molecule type" value="Genomic_DNA"/>
</dbReference>
<proteinExistence type="predicted"/>
<reference evidence="1 2" key="1">
    <citation type="submission" date="2022-08" db="EMBL/GenBank/DDBJ databases">
        <authorList>
            <person name="Zeman M."/>
            <person name="Kubasova T."/>
        </authorList>
    </citation>
    <scope>NUCLEOTIDE SEQUENCE [LARGE SCALE GENOMIC DNA]</scope>
    <source>
        <strain evidence="1 2">ET62</strain>
    </source>
</reference>
<gene>
    <name evidence="1" type="ORF">NW209_03890</name>
</gene>
<keyword evidence="2" id="KW-1185">Reference proteome</keyword>
<dbReference type="PROSITE" id="PS51257">
    <property type="entry name" value="PROKAR_LIPOPROTEIN"/>
    <property type="match status" value="1"/>
</dbReference>
<accession>A0AAW5N540</accession>
<dbReference type="SUPFAM" id="SSF56935">
    <property type="entry name" value="Porins"/>
    <property type="match status" value="1"/>
</dbReference>
<comment type="caution">
    <text evidence="1">The sequence shown here is derived from an EMBL/GenBank/DDBJ whole genome shotgun (WGS) entry which is preliminary data.</text>
</comment>
<evidence type="ECO:0000313" key="2">
    <source>
        <dbReference type="Proteomes" id="UP001204579"/>
    </source>
</evidence>
<dbReference type="AlphaFoldDB" id="A0AAW5N540"/>